<keyword evidence="1" id="KW-0812">Transmembrane</keyword>
<accession>A0A859FIH4</accession>
<gene>
    <name evidence="2" type="primary">fxsA</name>
    <name evidence="2" type="ORF">FLK61_35830</name>
</gene>
<feature type="transmembrane region" description="Helical" evidence="1">
    <location>
        <begin position="29"/>
        <end position="47"/>
    </location>
</feature>
<evidence type="ECO:0000313" key="2">
    <source>
        <dbReference type="EMBL" id="QKS72035.1"/>
    </source>
</evidence>
<dbReference type="Pfam" id="PF04186">
    <property type="entry name" value="FxsA"/>
    <property type="match status" value="1"/>
</dbReference>
<dbReference type="AlphaFoldDB" id="A0A859FIH4"/>
<keyword evidence="1" id="KW-0472">Membrane</keyword>
<reference evidence="3" key="1">
    <citation type="submission" date="2019-07" db="EMBL/GenBank/DDBJ databases">
        <title>Bacillus alkalisoli sp. nov. isolated from saline soil.</title>
        <authorList>
            <person name="Sun J.-Q."/>
            <person name="Xu L."/>
        </authorList>
    </citation>
    <scope>NUCLEOTIDE SEQUENCE [LARGE SCALE GENOMIC DNA]</scope>
    <source>
        <strain evidence="3">M4U3P1</strain>
    </source>
</reference>
<dbReference type="PANTHER" id="PTHR35335:SF1">
    <property type="entry name" value="UPF0716 PROTEIN FXSA"/>
    <property type="match status" value="1"/>
</dbReference>
<dbReference type="InterPro" id="IPR007313">
    <property type="entry name" value="FxsA"/>
</dbReference>
<dbReference type="GO" id="GO:0016020">
    <property type="term" value="C:membrane"/>
    <property type="evidence" value="ECO:0007669"/>
    <property type="project" value="InterPro"/>
</dbReference>
<evidence type="ECO:0000313" key="3">
    <source>
        <dbReference type="Proteomes" id="UP000318138"/>
    </source>
</evidence>
<evidence type="ECO:0000256" key="1">
    <source>
        <dbReference type="SAM" id="Phobius"/>
    </source>
</evidence>
<dbReference type="KEGG" id="psua:FLK61_35830"/>
<dbReference type="PANTHER" id="PTHR35335">
    <property type="entry name" value="UPF0716 PROTEIN FXSA"/>
    <property type="match status" value="1"/>
</dbReference>
<dbReference type="EMBL" id="CP041372">
    <property type="protein sequence ID" value="QKS72035.1"/>
    <property type="molecule type" value="Genomic_DNA"/>
</dbReference>
<proteinExistence type="predicted"/>
<dbReference type="NCBIfam" id="NF008528">
    <property type="entry name" value="PRK11463.1-2"/>
    <property type="match status" value="1"/>
</dbReference>
<dbReference type="Proteomes" id="UP000318138">
    <property type="component" value="Chromosome"/>
</dbReference>
<feature type="transmembrane region" description="Helical" evidence="1">
    <location>
        <begin position="76"/>
        <end position="101"/>
    </location>
</feature>
<name>A0A859FIH4_9BACI</name>
<organism evidence="2 3">
    <name type="scientific">Paenalkalicoccus suaedae</name>
    <dbReference type="NCBI Taxonomy" id="2592382"/>
    <lineage>
        <taxon>Bacteria</taxon>
        <taxon>Bacillati</taxon>
        <taxon>Bacillota</taxon>
        <taxon>Bacilli</taxon>
        <taxon>Bacillales</taxon>
        <taxon>Bacillaceae</taxon>
        <taxon>Paenalkalicoccus</taxon>
    </lineage>
</organism>
<sequence length="135" mass="14986">MGRIFLLLMIIVPALEIVVFILAGNWIGIWPTFGLIVLTGIIGAWLAKKEGLQAYRRAQLKSQQGMVPGEEMLDGVCILIGGLLLLTPGFLTDTVGFLLLLPPTRKGFKQILQRFFQKMASNGNFIYMNGMGRKF</sequence>
<protein>
    <submittedName>
        <fullName evidence="2">Membrane protein FxsA</fullName>
    </submittedName>
</protein>
<feature type="transmembrane region" description="Helical" evidence="1">
    <location>
        <begin position="5"/>
        <end position="23"/>
    </location>
</feature>
<keyword evidence="3" id="KW-1185">Reference proteome</keyword>
<keyword evidence="1" id="KW-1133">Transmembrane helix</keyword>
<dbReference type="RefSeq" id="WP_176010018.1">
    <property type="nucleotide sequence ID" value="NZ_CP041372.2"/>
</dbReference>